<evidence type="ECO:0000313" key="3">
    <source>
        <dbReference type="EMBL" id="SDM54359.1"/>
    </source>
</evidence>
<reference evidence="3 4" key="1">
    <citation type="submission" date="2016-10" db="EMBL/GenBank/DDBJ databases">
        <authorList>
            <person name="de Groot N.N."/>
        </authorList>
    </citation>
    <scope>NUCLEOTIDE SEQUENCE [LARGE SCALE GENOMIC DNA]</scope>
    <source>
        <strain evidence="4">EB21,IBRC-M 10013,KCTC 4048</strain>
    </source>
</reference>
<dbReference type="Proteomes" id="UP000199370">
    <property type="component" value="Unassembled WGS sequence"/>
</dbReference>
<dbReference type="STRING" id="996166.SAMN05192554_103279"/>
<keyword evidence="4" id="KW-1185">Reference proteome</keyword>
<dbReference type="InterPro" id="IPR058929">
    <property type="entry name" value="Ig_halo"/>
</dbReference>
<feature type="domain" description="Ig-like" evidence="2">
    <location>
        <begin position="76"/>
        <end position="125"/>
    </location>
</feature>
<proteinExistence type="predicted"/>
<dbReference type="PROSITE" id="PS51257">
    <property type="entry name" value="PROKAR_LIPOPROTEIN"/>
    <property type="match status" value="1"/>
</dbReference>
<feature type="region of interest" description="Disordered" evidence="1">
    <location>
        <begin position="25"/>
        <end position="46"/>
    </location>
</feature>
<evidence type="ECO:0000259" key="2">
    <source>
        <dbReference type="Pfam" id="PF25942"/>
    </source>
</evidence>
<evidence type="ECO:0000256" key="1">
    <source>
        <dbReference type="SAM" id="MobiDB-lite"/>
    </source>
</evidence>
<dbReference type="Pfam" id="PF25942">
    <property type="entry name" value="Ig_halo"/>
    <property type="match status" value="1"/>
</dbReference>
<accession>A0A1G9U304</accession>
<feature type="compositionally biased region" description="Basic and acidic residues" evidence="1">
    <location>
        <begin position="28"/>
        <end position="39"/>
    </location>
</feature>
<dbReference type="EMBL" id="FNIA01000003">
    <property type="protein sequence ID" value="SDM54359.1"/>
    <property type="molecule type" value="Genomic_DNA"/>
</dbReference>
<name>A0A1G9U304_9EURY</name>
<protein>
    <recommendedName>
        <fullName evidence="2">Ig-like domain-containing protein</fullName>
    </recommendedName>
</protein>
<organism evidence="3 4">
    <name type="scientific">Haloarchaeobius iranensis</name>
    <dbReference type="NCBI Taxonomy" id="996166"/>
    <lineage>
        <taxon>Archaea</taxon>
        <taxon>Methanobacteriati</taxon>
        <taxon>Methanobacteriota</taxon>
        <taxon>Stenosarchaea group</taxon>
        <taxon>Halobacteria</taxon>
        <taxon>Halobacteriales</taxon>
        <taxon>Halorubellaceae</taxon>
        <taxon>Haloarchaeobius</taxon>
    </lineage>
</organism>
<dbReference type="AlphaFoldDB" id="A0A1G9U304"/>
<evidence type="ECO:0000313" key="4">
    <source>
        <dbReference type="Proteomes" id="UP000199370"/>
    </source>
</evidence>
<sequence>MKRRALLASVGVSVAVGGCAELTNRDASTGRDDDIDRTDVPGTTGYGPGGSHYLFLANLTGDTQCTRITLTRTDATDTTILSGTYELHPGQAAEFRDVAGWQGEYEVTARLPSGESETFEWRREPCGEMGGTGGSRNASLRVGGEDGPFSFVVDSCDAIIAGTAAAPGPASAFAVGGCPSGD</sequence>
<gene>
    <name evidence="3" type="ORF">SAMN05192554_103279</name>
</gene>
<dbReference type="RefSeq" id="WP_089731769.1">
    <property type="nucleotide sequence ID" value="NZ_FNIA01000003.1"/>
</dbReference>